<organism evidence="1 2">
    <name type="scientific">Salvia divinorum</name>
    <name type="common">Maria pastora</name>
    <name type="synonym">Diviner's sage</name>
    <dbReference type="NCBI Taxonomy" id="28513"/>
    <lineage>
        <taxon>Eukaryota</taxon>
        <taxon>Viridiplantae</taxon>
        <taxon>Streptophyta</taxon>
        <taxon>Embryophyta</taxon>
        <taxon>Tracheophyta</taxon>
        <taxon>Spermatophyta</taxon>
        <taxon>Magnoliopsida</taxon>
        <taxon>eudicotyledons</taxon>
        <taxon>Gunneridae</taxon>
        <taxon>Pentapetalae</taxon>
        <taxon>asterids</taxon>
        <taxon>lamiids</taxon>
        <taxon>Lamiales</taxon>
        <taxon>Lamiaceae</taxon>
        <taxon>Nepetoideae</taxon>
        <taxon>Mentheae</taxon>
        <taxon>Salviinae</taxon>
        <taxon>Salvia</taxon>
        <taxon>Salvia subgen. Calosphace</taxon>
    </lineage>
</organism>
<protein>
    <submittedName>
        <fullName evidence="1">Uncharacterized protein</fullName>
    </submittedName>
</protein>
<evidence type="ECO:0000313" key="2">
    <source>
        <dbReference type="Proteomes" id="UP001567538"/>
    </source>
</evidence>
<dbReference type="AlphaFoldDB" id="A0ABD1I3R1"/>
<name>A0ABD1I3R1_SALDI</name>
<sequence>MKDWTELVLFTIKLSSKRAFNEPNLVYLNGVTFSPVKFGYWVVSSRSNQSEDSITDQLKKWLEDHLSDARMILHSPMILHSQIVDPNGYSQKTLSEEYINLYWAEFKKFANVEAYDQDKCKEAFASNNKNGQRE</sequence>
<keyword evidence="2" id="KW-1185">Reference proteome</keyword>
<accession>A0ABD1I3R1</accession>
<proteinExistence type="predicted"/>
<dbReference type="Proteomes" id="UP001567538">
    <property type="component" value="Unassembled WGS sequence"/>
</dbReference>
<gene>
    <name evidence="1" type="ORF">AAHA92_05846</name>
</gene>
<reference evidence="1 2" key="1">
    <citation type="submission" date="2024-06" db="EMBL/GenBank/DDBJ databases">
        <title>A chromosome level genome sequence of Diviner's sage (Salvia divinorum).</title>
        <authorList>
            <person name="Ford S.A."/>
            <person name="Ro D.-K."/>
            <person name="Ness R.W."/>
            <person name="Phillips M.A."/>
        </authorList>
    </citation>
    <scope>NUCLEOTIDE SEQUENCE [LARGE SCALE GENOMIC DNA]</scope>
    <source>
        <strain evidence="1">SAF-2024a</strain>
        <tissue evidence="1">Leaf</tissue>
    </source>
</reference>
<comment type="caution">
    <text evidence="1">The sequence shown here is derived from an EMBL/GenBank/DDBJ whole genome shotgun (WGS) entry which is preliminary data.</text>
</comment>
<dbReference type="EMBL" id="JBEAFC010000003">
    <property type="protein sequence ID" value="KAL1563374.1"/>
    <property type="molecule type" value="Genomic_DNA"/>
</dbReference>
<evidence type="ECO:0000313" key="1">
    <source>
        <dbReference type="EMBL" id="KAL1563374.1"/>
    </source>
</evidence>